<dbReference type="InParanoid" id="A0A409YHG0"/>
<dbReference type="PRINTS" id="PR00096">
    <property type="entry name" value="GATASE"/>
</dbReference>
<dbReference type="InterPro" id="IPR029058">
    <property type="entry name" value="AB_hydrolase_fold"/>
</dbReference>
<evidence type="ECO:0000259" key="27">
    <source>
        <dbReference type="Pfam" id="PF00697"/>
    </source>
</evidence>
<comment type="catalytic activity">
    <reaction evidence="2">
        <text>1-(2-carboxyphenylamino)-1-deoxy-D-ribulose 5-phosphate + H(+) = (1S,2R)-1-C-(indol-3-yl)glycerol 3-phosphate + CO2 + H2O</text>
        <dbReference type="Rhea" id="RHEA:23476"/>
        <dbReference type="ChEBI" id="CHEBI:15377"/>
        <dbReference type="ChEBI" id="CHEBI:15378"/>
        <dbReference type="ChEBI" id="CHEBI:16526"/>
        <dbReference type="ChEBI" id="CHEBI:58613"/>
        <dbReference type="ChEBI" id="CHEBI:58866"/>
        <dbReference type="EC" id="4.1.1.48"/>
    </reaction>
</comment>
<dbReference type="Pfam" id="PF00697">
    <property type="entry name" value="PRAI"/>
    <property type="match status" value="2"/>
</dbReference>
<dbReference type="InterPro" id="IPR001240">
    <property type="entry name" value="PRAI_dom"/>
</dbReference>
<dbReference type="SUPFAM" id="SSF52317">
    <property type="entry name" value="Class I glutamine amidotransferase-like"/>
    <property type="match status" value="1"/>
</dbReference>
<evidence type="ECO:0000256" key="17">
    <source>
        <dbReference type="ARBA" id="ARBA00022962"/>
    </source>
</evidence>
<dbReference type="Pfam" id="PF00218">
    <property type="entry name" value="IGPS"/>
    <property type="match status" value="1"/>
</dbReference>
<comment type="similarity">
    <text evidence="6">Belongs to the peptidase S10 family.</text>
</comment>
<dbReference type="Proteomes" id="UP000284706">
    <property type="component" value="Unassembled WGS sequence"/>
</dbReference>
<feature type="compositionally biased region" description="Polar residues" evidence="24">
    <location>
        <begin position="1174"/>
        <end position="1188"/>
    </location>
</feature>
<evidence type="ECO:0000256" key="12">
    <source>
        <dbReference type="ARBA" id="ARBA00022645"/>
    </source>
</evidence>
<dbReference type="OrthoDB" id="524799at2759"/>
<evidence type="ECO:0000259" key="26">
    <source>
        <dbReference type="Pfam" id="PF00218"/>
    </source>
</evidence>
<evidence type="ECO:0000313" key="28">
    <source>
        <dbReference type="EMBL" id="PPR02422.1"/>
    </source>
</evidence>
<accession>A0A409YHG0</accession>
<evidence type="ECO:0000259" key="25">
    <source>
        <dbReference type="Pfam" id="PF00117"/>
    </source>
</evidence>
<dbReference type="CDD" id="cd00331">
    <property type="entry name" value="IGPS"/>
    <property type="match status" value="1"/>
</dbReference>
<dbReference type="EC" id="4.1.3.27" evidence="7"/>
<dbReference type="InterPro" id="IPR013785">
    <property type="entry name" value="Aldolase_TIM"/>
</dbReference>
<keyword evidence="19" id="KW-0325">Glycoprotein</keyword>
<gene>
    <name evidence="28" type="ORF">CVT26_011390</name>
</gene>
<evidence type="ECO:0000256" key="3">
    <source>
        <dbReference type="ARBA" id="ARBA00004664"/>
    </source>
</evidence>
<dbReference type="InterPro" id="IPR029062">
    <property type="entry name" value="Class_I_gatase-like"/>
</dbReference>
<evidence type="ECO:0000256" key="13">
    <source>
        <dbReference type="ARBA" id="ARBA00022670"/>
    </source>
</evidence>
<dbReference type="SUPFAM" id="SSF51366">
    <property type="entry name" value="Ribulose-phoshate binding barrel"/>
    <property type="match status" value="2"/>
</dbReference>
<organism evidence="28 29">
    <name type="scientific">Gymnopilus dilepis</name>
    <dbReference type="NCBI Taxonomy" id="231916"/>
    <lineage>
        <taxon>Eukaryota</taxon>
        <taxon>Fungi</taxon>
        <taxon>Dikarya</taxon>
        <taxon>Basidiomycota</taxon>
        <taxon>Agaricomycotina</taxon>
        <taxon>Agaricomycetes</taxon>
        <taxon>Agaricomycetidae</taxon>
        <taxon>Agaricales</taxon>
        <taxon>Agaricineae</taxon>
        <taxon>Hymenogastraceae</taxon>
        <taxon>Gymnopilus</taxon>
    </lineage>
</organism>
<evidence type="ECO:0000256" key="1">
    <source>
        <dbReference type="ARBA" id="ARBA00001164"/>
    </source>
</evidence>
<dbReference type="FunFam" id="3.40.50.880:FF:000031">
    <property type="entry name" value="Multifunctional tryptophan biosynthesis protein"/>
    <property type="match status" value="1"/>
</dbReference>
<evidence type="ECO:0000256" key="15">
    <source>
        <dbReference type="ARBA" id="ARBA00022801"/>
    </source>
</evidence>
<dbReference type="GO" id="GO:0000162">
    <property type="term" value="P:L-tryptophan biosynthetic process"/>
    <property type="evidence" value="ECO:0007669"/>
    <property type="project" value="UniProtKB-UniPathway"/>
</dbReference>
<evidence type="ECO:0000256" key="4">
    <source>
        <dbReference type="ARBA" id="ARBA00004696"/>
    </source>
</evidence>
<evidence type="ECO:0000256" key="9">
    <source>
        <dbReference type="ARBA" id="ARBA00012572"/>
    </source>
</evidence>
<dbReference type="CDD" id="cd01743">
    <property type="entry name" value="GATase1_Anthranilate_Synthase"/>
    <property type="match status" value="1"/>
</dbReference>
<feature type="domain" description="N-(5'phosphoribosyl) anthranilate isomerase (PRAI)" evidence="27">
    <location>
        <begin position="1051"/>
        <end position="1167"/>
    </location>
</feature>
<comment type="pathway">
    <text evidence="3">Amino-acid biosynthesis; L-tryptophan biosynthesis; L-tryptophan from chorismate: step 3/5.</text>
</comment>
<dbReference type="Gene3D" id="3.40.50.1820">
    <property type="entry name" value="alpha/beta hydrolase"/>
    <property type="match status" value="2"/>
</dbReference>
<dbReference type="EC" id="4.1.1.48" evidence="8"/>
<comment type="catalytic activity">
    <reaction evidence="1">
        <text>N-(5-phospho-beta-D-ribosyl)anthranilate = 1-(2-carboxyphenylamino)-1-deoxy-D-ribulose 5-phosphate</text>
        <dbReference type="Rhea" id="RHEA:21540"/>
        <dbReference type="ChEBI" id="CHEBI:18277"/>
        <dbReference type="ChEBI" id="CHEBI:58613"/>
        <dbReference type="EC" id="5.3.1.24"/>
    </reaction>
</comment>
<comment type="pathway">
    <text evidence="5">Amino-acid biosynthesis; L-tryptophan biosynthesis; L-tryptophan from chorismate: step 1/5.</text>
</comment>
<dbReference type="GO" id="GO:0006508">
    <property type="term" value="P:proteolysis"/>
    <property type="evidence" value="ECO:0007669"/>
    <property type="project" value="UniProtKB-KW"/>
</dbReference>
<evidence type="ECO:0000256" key="5">
    <source>
        <dbReference type="ARBA" id="ARBA00004873"/>
    </source>
</evidence>
<dbReference type="STRING" id="231916.A0A409YHG0"/>
<keyword evidence="29" id="KW-1185">Reference proteome</keyword>
<dbReference type="SUPFAM" id="SSF53474">
    <property type="entry name" value="alpha/beta-Hydrolases"/>
    <property type="match status" value="1"/>
</dbReference>
<dbReference type="GO" id="GO:0004425">
    <property type="term" value="F:indole-3-glycerol-phosphate synthase activity"/>
    <property type="evidence" value="ECO:0007669"/>
    <property type="project" value="UniProtKB-EC"/>
</dbReference>
<dbReference type="UniPathway" id="UPA00035">
    <property type="reaction ID" value="UER00042"/>
</dbReference>
<dbReference type="FunFam" id="3.20.20.70:FF:000136">
    <property type="entry name" value="Multifunctional tryptophan biosynthesis protein"/>
    <property type="match status" value="1"/>
</dbReference>
<proteinExistence type="inferred from homology"/>
<dbReference type="GO" id="GO:0004185">
    <property type="term" value="F:serine-type carboxypeptidase activity"/>
    <property type="evidence" value="ECO:0007669"/>
    <property type="project" value="InterPro"/>
</dbReference>
<evidence type="ECO:0000256" key="20">
    <source>
        <dbReference type="ARBA" id="ARBA00023235"/>
    </source>
</evidence>
<dbReference type="Gene3D" id="3.20.20.70">
    <property type="entry name" value="Aldolase class I"/>
    <property type="match status" value="2"/>
</dbReference>
<dbReference type="GO" id="GO:0004049">
    <property type="term" value="F:anthranilate synthase activity"/>
    <property type="evidence" value="ECO:0007669"/>
    <property type="project" value="UniProtKB-EC"/>
</dbReference>
<keyword evidence="22" id="KW-0511">Multifunctional enzyme</keyword>
<evidence type="ECO:0000256" key="2">
    <source>
        <dbReference type="ARBA" id="ARBA00001633"/>
    </source>
</evidence>
<keyword evidence="18" id="KW-0057">Aromatic amino acid biosynthesis</keyword>
<keyword evidence="11" id="KW-0028">Amino-acid biosynthesis</keyword>
<evidence type="ECO:0000256" key="21">
    <source>
        <dbReference type="ARBA" id="ARBA00023239"/>
    </source>
</evidence>
<feature type="domain" description="Glutamine amidotransferase" evidence="25">
    <location>
        <begin position="470"/>
        <end position="654"/>
    </location>
</feature>
<dbReference type="InterPro" id="IPR011060">
    <property type="entry name" value="RibuloseP-bd_barrel"/>
</dbReference>
<keyword evidence="17" id="KW-0315">Glutamine amidotransferase</keyword>
<reference evidence="28 29" key="1">
    <citation type="journal article" date="2018" name="Evol. Lett.">
        <title>Horizontal gene cluster transfer increased hallucinogenic mushroom diversity.</title>
        <authorList>
            <person name="Reynolds H.T."/>
            <person name="Vijayakumar V."/>
            <person name="Gluck-Thaler E."/>
            <person name="Korotkin H.B."/>
            <person name="Matheny P.B."/>
            <person name="Slot J.C."/>
        </authorList>
    </citation>
    <scope>NUCLEOTIDE SEQUENCE [LARGE SCALE GENOMIC DNA]</scope>
    <source>
        <strain evidence="28 29">SRW20</strain>
    </source>
</reference>
<dbReference type="Pfam" id="PF00450">
    <property type="entry name" value="Peptidase_S10"/>
    <property type="match status" value="1"/>
</dbReference>
<feature type="region of interest" description="Disordered" evidence="24">
    <location>
        <begin position="1174"/>
        <end position="1220"/>
    </location>
</feature>
<dbReference type="InterPro" id="IPR017926">
    <property type="entry name" value="GATASE"/>
</dbReference>
<dbReference type="InterPro" id="IPR013798">
    <property type="entry name" value="Indole-3-glycerol_P_synth_dom"/>
</dbReference>
<dbReference type="PRINTS" id="PR00097">
    <property type="entry name" value="ANTSNTHASEII"/>
</dbReference>
<feature type="domain" description="Indole-3-glycerol phosphate synthase" evidence="26">
    <location>
        <begin position="700"/>
        <end position="964"/>
    </location>
</feature>
<dbReference type="GO" id="GO:0004640">
    <property type="term" value="F:phosphoribosylanthranilate isomerase activity"/>
    <property type="evidence" value="ECO:0007669"/>
    <property type="project" value="UniProtKB-EC"/>
</dbReference>
<protein>
    <recommendedName>
        <fullName evidence="10">Multifunctional tryptophan biosynthesis protein</fullName>
        <ecNumber evidence="8">4.1.1.48</ecNumber>
        <ecNumber evidence="7">4.1.3.27</ecNumber>
        <ecNumber evidence="9">5.3.1.24</ecNumber>
    </recommendedName>
</protein>
<dbReference type="FunCoup" id="A0A409YHG0">
    <property type="interactions" value="88"/>
</dbReference>
<evidence type="ECO:0000313" key="29">
    <source>
        <dbReference type="Proteomes" id="UP000284706"/>
    </source>
</evidence>
<evidence type="ECO:0000256" key="22">
    <source>
        <dbReference type="ARBA" id="ARBA00023268"/>
    </source>
</evidence>
<dbReference type="PROSITE" id="PS51273">
    <property type="entry name" value="GATASE_TYPE_1"/>
    <property type="match status" value="1"/>
</dbReference>
<dbReference type="PANTHER" id="PTHR22854:SF2">
    <property type="entry name" value="INDOLE-3-GLYCEROL-PHOSPHATE SYNTHASE"/>
    <property type="match status" value="1"/>
</dbReference>
<dbReference type="InterPro" id="IPR018202">
    <property type="entry name" value="Ser_caboxypep_ser_AS"/>
</dbReference>
<evidence type="ECO:0000256" key="7">
    <source>
        <dbReference type="ARBA" id="ARBA00012266"/>
    </source>
</evidence>
<keyword evidence="12" id="KW-0121">Carboxypeptidase</keyword>
<dbReference type="HAMAP" id="MF_00135">
    <property type="entry name" value="PRAI"/>
    <property type="match status" value="1"/>
</dbReference>
<evidence type="ECO:0000256" key="23">
    <source>
        <dbReference type="ARBA" id="ARBA00047683"/>
    </source>
</evidence>
<keyword evidence="14" id="KW-0210">Decarboxylase</keyword>
<dbReference type="NCBIfam" id="TIGR00566">
    <property type="entry name" value="trpG_papA"/>
    <property type="match status" value="1"/>
</dbReference>
<sequence>MSGMRDALAIQQEQMSRLGDMMSVAKAPPGSPPKGSTITFKNPAAKKFFVDGTKIPDVGFDAGPSWSGLMPISGAKNETRKLFFWFWPANNPSDTKDLIFWTNGGPGCSSLEGFLQENGPICKIWLGLDWWLVTGDSLNTDTFSLVLGNPYSWTNISNVLWVEQPVGTGFSQGSPSISNDDELAAQVMGFLEQFLEVFSELKGSNFWVTGESYAGFYVPYIANWIYEHPKGLDLSLKGIWIADPSLSYGVVQQEIPALRFAQANRNLFPFNSSFWAQLQQISDTCGYTDYLDKFVTYPPAGQLPLVGTNGTFSVTRDCRIHSPIQRAIGVLNPVFDVYRVSDTFPNLWSVLGFPRSTQEFIYFNRTDDFILVAEGTRIAIQNMTWGGKQGFQTPIENETFTVKNFGVFGNTHTERKLTYVEFFFSGHMTPPRIHSCCQLPPQNFAPFSLDFRAMASESLPKHLRGQLDVLMIDNFDSFTWNLYQQLCLHGAEVTVIRNDAISPSLFPQLQIRSLVVSPGPGHPQTDSGISKDAIEYFQGKVPILGVCMGLECLVDMYGGTIGYAGEIMHGKVSRIRHDNRGCFRGIPQGIKSIRYHSLSAAHTTLPPELAITSATEESGVIMGVRHRKYTIEAVQYHPESILSEGGNDLIRNFLSLRGGLWEENPEARVLDNTLPPFPYEALPIEITSKPGATTKVPSILEKIYAQRLADVAQAQSTPGTTLADLEILLSLNIAPPPIPFVSRIKETLPGQPALFAEIKRASPSKGHISISTSPAKQALTYALSGAHVISVLTEPKWFLGSLQDMLHARLSVAHLPKRPAILRKDFILSRYQILEARLWGADTILLIVSMLPEPLLKDLYAFSLELGMEPLVEVNNAKEMEIALSLPAKVIGVNNRNLHDFNVDMGTTSRLRDMVTGKDVILCALSGISTPEDVKRYASEGIRAVLIGESLMRAKDAAAFVRELFSIAPSAPKPPVWRSNSPLVKICGIRTKDEALSVASAGADFLGLMFVQKSKRVISVQTGKEISQAIRNLRYDSTQSKNTSSDDDENAPWFTRQAAQLSLSRSRPLLVGVFQDSPLEEILQIVSEVQLDIVQLHGSEPTEWALHIPVPVIRVFHVGKSGKAVENITRGGYHQFILLDSLRDDNSGVSGGSGKVVDWELAKRVVEDGEIITNPVSMKASTGPPNGVTSEEKSTNTESTEPSEDNALQQNSAATLAPSSASPTYPLPIILAGGLTPGNVASAIAQVQPWAVDVSGGVENEDGSGKDLEKIKAFIANAKGIATPATHVTEEEMGAGENGSAEA</sequence>
<dbReference type="Gene3D" id="3.40.50.880">
    <property type="match status" value="1"/>
</dbReference>
<dbReference type="Pfam" id="PF00117">
    <property type="entry name" value="GATase"/>
    <property type="match status" value="1"/>
</dbReference>
<dbReference type="InterPro" id="IPR045186">
    <property type="entry name" value="Indole-3-glycerol_P_synth"/>
</dbReference>
<evidence type="ECO:0000256" key="8">
    <source>
        <dbReference type="ARBA" id="ARBA00012362"/>
    </source>
</evidence>
<keyword evidence="13" id="KW-0645">Protease</keyword>
<dbReference type="CDD" id="cd00405">
    <property type="entry name" value="PRAI"/>
    <property type="match status" value="1"/>
</dbReference>
<comment type="pathway">
    <text evidence="4">Amino-acid biosynthesis; L-tryptophan biosynthesis; L-tryptophan from chorismate: step 4/5.</text>
</comment>
<evidence type="ECO:0000256" key="10">
    <source>
        <dbReference type="ARBA" id="ARBA00018819"/>
    </source>
</evidence>
<keyword evidence="16" id="KW-0822">Tryptophan biosynthesis</keyword>
<dbReference type="EC" id="5.3.1.24" evidence="9"/>
<comment type="caution">
    <text evidence="28">The sequence shown here is derived from an EMBL/GenBank/DDBJ whole genome shotgun (WGS) entry which is preliminary data.</text>
</comment>
<dbReference type="PROSITE" id="PS00131">
    <property type="entry name" value="CARBOXYPEPT_SER_SER"/>
    <property type="match status" value="1"/>
</dbReference>
<evidence type="ECO:0000256" key="24">
    <source>
        <dbReference type="SAM" id="MobiDB-lite"/>
    </source>
</evidence>
<feature type="domain" description="N-(5'phosphoribosyl) anthranilate isomerase (PRAI)" evidence="27">
    <location>
        <begin position="1227"/>
        <end position="1276"/>
    </location>
</feature>
<evidence type="ECO:0000256" key="18">
    <source>
        <dbReference type="ARBA" id="ARBA00023141"/>
    </source>
</evidence>
<evidence type="ECO:0000256" key="19">
    <source>
        <dbReference type="ARBA" id="ARBA00023180"/>
    </source>
</evidence>
<comment type="catalytic activity">
    <reaction evidence="23">
        <text>chorismate + L-glutamine = anthranilate + pyruvate + L-glutamate + H(+)</text>
        <dbReference type="Rhea" id="RHEA:21732"/>
        <dbReference type="ChEBI" id="CHEBI:15361"/>
        <dbReference type="ChEBI" id="CHEBI:15378"/>
        <dbReference type="ChEBI" id="CHEBI:16567"/>
        <dbReference type="ChEBI" id="CHEBI:29748"/>
        <dbReference type="ChEBI" id="CHEBI:29985"/>
        <dbReference type="ChEBI" id="CHEBI:58359"/>
        <dbReference type="EC" id="4.1.3.27"/>
    </reaction>
</comment>
<dbReference type="EMBL" id="NHYE01000846">
    <property type="protein sequence ID" value="PPR02422.1"/>
    <property type="molecule type" value="Genomic_DNA"/>
</dbReference>
<keyword evidence="20" id="KW-0413">Isomerase</keyword>
<evidence type="ECO:0000256" key="11">
    <source>
        <dbReference type="ARBA" id="ARBA00022605"/>
    </source>
</evidence>
<evidence type="ECO:0000256" key="6">
    <source>
        <dbReference type="ARBA" id="ARBA00009431"/>
    </source>
</evidence>
<keyword evidence="15" id="KW-0378">Hydrolase</keyword>
<dbReference type="InterPro" id="IPR006221">
    <property type="entry name" value="TrpG/PapA_dom"/>
</dbReference>
<evidence type="ECO:0000256" key="16">
    <source>
        <dbReference type="ARBA" id="ARBA00022822"/>
    </source>
</evidence>
<dbReference type="InterPro" id="IPR001563">
    <property type="entry name" value="Peptidase_S10"/>
</dbReference>
<keyword evidence="21" id="KW-0456">Lyase</keyword>
<dbReference type="PANTHER" id="PTHR22854">
    <property type="entry name" value="TRYPTOPHAN BIOSYNTHESIS PROTEIN"/>
    <property type="match status" value="1"/>
</dbReference>
<evidence type="ECO:0000256" key="14">
    <source>
        <dbReference type="ARBA" id="ARBA00022793"/>
    </source>
</evidence>
<name>A0A409YHG0_9AGAR</name>